<dbReference type="PANTHER" id="PTHR23501">
    <property type="entry name" value="MAJOR FACILITATOR SUPERFAMILY"/>
    <property type="match status" value="1"/>
</dbReference>
<feature type="transmembrane region" description="Helical" evidence="5">
    <location>
        <begin position="79"/>
        <end position="101"/>
    </location>
</feature>
<feature type="transmembrane region" description="Helical" evidence="5">
    <location>
        <begin position="164"/>
        <end position="183"/>
    </location>
</feature>
<evidence type="ECO:0000259" key="6">
    <source>
        <dbReference type="PROSITE" id="PS50850"/>
    </source>
</evidence>
<dbReference type="PROSITE" id="PS50850">
    <property type="entry name" value="MFS"/>
    <property type="match status" value="1"/>
</dbReference>
<evidence type="ECO:0000256" key="3">
    <source>
        <dbReference type="ARBA" id="ARBA00022989"/>
    </source>
</evidence>
<feature type="transmembrane region" description="Helical" evidence="5">
    <location>
        <begin position="107"/>
        <end position="124"/>
    </location>
</feature>
<feature type="transmembrane region" description="Helical" evidence="5">
    <location>
        <begin position="323"/>
        <end position="346"/>
    </location>
</feature>
<feature type="transmembrane region" description="Helical" evidence="5">
    <location>
        <begin position="47"/>
        <end position="67"/>
    </location>
</feature>
<evidence type="ECO:0000313" key="7">
    <source>
        <dbReference type="EMBL" id="UQX89922.1"/>
    </source>
</evidence>
<dbReference type="PANTHER" id="PTHR23501:SF154">
    <property type="entry name" value="MULTIDRUG-EFFLUX TRANSPORTER RV1634-RELATED"/>
    <property type="match status" value="1"/>
</dbReference>
<feature type="domain" description="Major facilitator superfamily (MFS) profile" evidence="6">
    <location>
        <begin position="13"/>
        <end position="448"/>
    </location>
</feature>
<protein>
    <submittedName>
        <fullName evidence="7">MFS transporter</fullName>
    </submittedName>
</protein>
<feature type="transmembrane region" description="Helical" evidence="5">
    <location>
        <begin position="291"/>
        <end position="311"/>
    </location>
</feature>
<dbReference type="Gene3D" id="1.20.1720.10">
    <property type="entry name" value="Multidrug resistance protein D"/>
    <property type="match status" value="1"/>
</dbReference>
<reference evidence="7" key="1">
    <citation type="journal article" date="2018" name="Int. J. Syst. Evol. Microbiol.">
        <title>Jatrophihabitans telluris sp. nov., isolated from sediment soil of lava forest wetlands and the emended description of the genus Jatrophihabitans.</title>
        <authorList>
            <person name="Lee K.C."/>
            <person name="Suh M.K."/>
            <person name="Eom M.K."/>
            <person name="Kim K.K."/>
            <person name="Kim J.S."/>
            <person name="Kim D.S."/>
            <person name="Ko S.H."/>
            <person name="Shin Y.K."/>
            <person name="Lee J.S."/>
        </authorList>
    </citation>
    <scope>NUCLEOTIDE SEQUENCE</scope>
    <source>
        <strain evidence="7">N237</strain>
    </source>
</reference>
<feature type="transmembrane region" description="Helical" evidence="5">
    <location>
        <begin position="227"/>
        <end position="247"/>
    </location>
</feature>
<dbReference type="Proteomes" id="UP001056336">
    <property type="component" value="Chromosome"/>
</dbReference>
<evidence type="ECO:0000256" key="5">
    <source>
        <dbReference type="SAM" id="Phobius"/>
    </source>
</evidence>
<dbReference type="EMBL" id="CP097332">
    <property type="protein sequence ID" value="UQX89922.1"/>
    <property type="molecule type" value="Genomic_DNA"/>
</dbReference>
<feature type="transmembrane region" description="Helical" evidence="5">
    <location>
        <begin position="204"/>
        <end position="221"/>
    </location>
</feature>
<dbReference type="Pfam" id="PF07690">
    <property type="entry name" value="MFS_1"/>
    <property type="match status" value="1"/>
</dbReference>
<reference evidence="7" key="2">
    <citation type="submission" date="2022-05" db="EMBL/GenBank/DDBJ databases">
        <authorList>
            <person name="Kim J.-S."/>
            <person name="Lee K."/>
            <person name="Suh M."/>
            <person name="Eom M."/>
            <person name="Kim J.-S."/>
            <person name="Kim D.-S."/>
            <person name="Ko S.-H."/>
            <person name="Shin Y."/>
            <person name="Lee J.-S."/>
        </authorList>
    </citation>
    <scope>NUCLEOTIDE SEQUENCE</scope>
    <source>
        <strain evidence="7">N237</strain>
    </source>
</reference>
<evidence type="ECO:0000256" key="2">
    <source>
        <dbReference type="ARBA" id="ARBA00022692"/>
    </source>
</evidence>
<dbReference type="SUPFAM" id="SSF103473">
    <property type="entry name" value="MFS general substrate transporter"/>
    <property type="match status" value="1"/>
</dbReference>
<proteinExistence type="predicted"/>
<feature type="transmembrane region" description="Helical" evidence="5">
    <location>
        <begin position="418"/>
        <end position="438"/>
    </location>
</feature>
<evidence type="ECO:0000313" key="8">
    <source>
        <dbReference type="Proteomes" id="UP001056336"/>
    </source>
</evidence>
<feature type="transmembrane region" description="Helical" evidence="5">
    <location>
        <begin position="12"/>
        <end position="35"/>
    </location>
</feature>
<dbReference type="RefSeq" id="WP_249773817.1">
    <property type="nucleotide sequence ID" value="NZ_CP097332.1"/>
</dbReference>
<dbReference type="InterPro" id="IPR011701">
    <property type="entry name" value="MFS"/>
</dbReference>
<keyword evidence="3 5" id="KW-1133">Transmembrane helix</keyword>
<evidence type="ECO:0000256" key="1">
    <source>
        <dbReference type="ARBA" id="ARBA00004651"/>
    </source>
</evidence>
<feature type="transmembrane region" description="Helical" evidence="5">
    <location>
        <begin position="395"/>
        <end position="412"/>
    </location>
</feature>
<keyword evidence="2 5" id="KW-0812">Transmembrane</keyword>
<dbReference type="Gene3D" id="1.20.1250.20">
    <property type="entry name" value="MFS general substrate transporter like domains"/>
    <property type="match status" value="1"/>
</dbReference>
<gene>
    <name evidence="7" type="ORF">M6D93_07925</name>
</gene>
<dbReference type="InterPro" id="IPR020846">
    <property type="entry name" value="MFS_dom"/>
</dbReference>
<sequence>MAPSILSPEARLTTLGIIILMTIIAFEAMAVATALPTAARSLHGLAAYGWSFTGFLVASVVGMVASGMRSDRNGPRSPLLVGLGLFVVGLLVASAAGAMWVLVAARVVQGLSTGLLITAMYVVIGEVYDDLVRPRMFAALASAWVVPGLVGPIVAGWVTQHLSWRWVFGGLAPFVVLGGLMMVPSLRQLRAHPARTQVADSARLGYAVLAAAGIAGVANLGQSQTPLSWALGVAGAVAMVLGLRRLLPRGTFTLSRGVPAAVGYRGVLAGTFFGMEAVVPLTLTVQHHYSATMSGLPLMFTAVTWAVGSQIQGRLDSRWRPALLRAGLLLFAVAGAGMTLVALRIAPGWGAFLAWPTAGLGAGFGLTSASVALLDFTTDAQRGSDSSSLQLADSSASALCTAFGGALVAAAAHGRISYGHGLGAIFVVMSVLGLSAIGRTTALRPPNRTAMLPGSSDDRRDAAVTGIAVEVGPPVSAP</sequence>
<keyword evidence="8" id="KW-1185">Reference proteome</keyword>
<keyword evidence="4 5" id="KW-0472">Membrane</keyword>
<feature type="transmembrane region" description="Helical" evidence="5">
    <location>
        <begin position="136"/>
        <end position="158"/>
    </location>
</feature>
<name>A0ABY4R3T0_9ACTN</name>
<organism evidence="7 8">
    <name type="scientific">Jatrophihabitans telluris</name>
    <dbReference type="NCBI Taxonomy" id="2038343"/>
    <lineage>
        <taxon>Bacteria</taxon>
        <taxon>Bacillati</taxon>
        <taxon>Actinomycetota</taxon>
        <taxon>Actinomycetes</taxon>
        <taxon>Jatrophihabitantales</taxon>
        <taxon>Jatrophihabitantaceae</taxon>
        <taxon>Jatrophihabitans</taxon>
    </lineage>
</organism>
<dbReference type="InterPro" id="IPR036259">
    <property type="entry name" value="MFS_trans_sf"/>
</dbReference>
<feature type="transmembrane region" description="Helical" evidence="5">
    <location>
        <begin position="267"/>
        <end position="285"/>
    </location>
</feature>
<evidence type="ECO:0000256" key="4">
    <source>
        <dbReference type="ARBA" id="ARBA00023136"/>
    </source>
</evidence>
<feature type="transmembrane region" description="Helical" evidence="5">
    <location>
        <begin position="352"/>
        <end position="374"/>
    </location>
</feature>
<comment type="subcellular location">
    <subcellularLocation>
        <location evidence="1">Cell membrane</location>
        <topology evidence="1">Multi-pass membrane protein</topology>
    </subcellularLocation>
</comment>
<accession>A0ABY4R3T0</accession>